<accession>A0A8J2PIV0</accession>
<sequence length="13" mass="1564">PKYRGKLDDSTKR</sequence>
<gene>
    <name evidence="1" type="ORF">AFUS01_LOCUS41785</name>
</gene>
<feature type="non-terminal residue" evidence="1">
    <location>
        <position position="1"/>
    </location>
</feature>
<dbReference type="EMBL" id="CAJVCH010563407">
    <property type="protein sequence ID" value="CAG7832078.1"/>
    <property type="molecule type" value="Genomic_DNA"/>
</dbReference>
<protein>
    <submittedName>
        <fullName evidence="1">Uncharacterized protein</fullName>
    </submittedName>
</protein>
<reference evidence="1" key="1">
    <citation type="submission" date="2021-06" db="EMBL/GenBank/DDBJ databases">
        <authorList>
            <person name="Hodson N. C."/>
            <person name="Mongue J. A."/>
            <person name="Jaron S. K."/>
        </authorList>
    </citation>
    <scope>NUCLEOTIDE SEQUENCE</scope>
</reference>
<proteinExistence type="predicted"/>
<dbReference type="Proteomes" id="UP000708208">
    <property type="component" value="Unassembled WGS sequence"/>
</dbReference>
<keyword evidence="2" id="KW-1185">Reference proteome</keyword>
<evidence type="ECO:0000313" key="2">
    <source>
        <dbReference type="Proteomes" id="UP000708208"/>
    </source>
</evidence>
<comment type="caution">
    <text evidence="1">The sequence shown here is derived from an EMBL/GenBank/DDBJ whole genome shotgun (WGS) entry which is preliminary data.</text>
</comment>
<name>A0A8J2PIV0_9HEXA</name>
<organism evidence="1 2">
    <name type="scientific">Allacma fusca</name>
    <dbReference type="NCBI Taxonomy" id="39272"/>
    <lineage>
        <taxon>Eukaryota</taxon>
        <taxon>Metazoa</taxon>
        <taxon>Ecdysozoa</taxon>
        <taxon>Arthropoda</taxon>
        <taxon>Hexapoda</taxon>
        <taxon>Collembola</taxon>
        <taxon>Symphypleona</taxon>
        <taxon>Sminthuridae</taxon>
        <taxon>Allacma</taxon>
    </lineage>
</organism>
<evidence type="ECO:0000313" key="1">
    <source>
        <dbReference type="EMBL" id="CAG7832078.1"/>
    </source>
</evidence>